<reference evidence="11 12" key="1">
    <citation type="submission" date="2020-11" db="EMBL/GenBank/DDBJ databases">
        <title>Fusibacter basophilias sp. nov.</title>
        <authorList>
            <person name="Qiu D."/>
        </authorList>
    </citation>
    <scope>NUCLEOTIDE SEQUENCE [LARGE SCALE GENOMIC DNA]</scope>
    <source>
        <strain evidence="11 12">Q10-2</strain>
    </source>
</reference>
<evidence type="ECO:0000259" key="9">
    <source>
        <dbReference type="PROSITE" id="PS50045"/>
    </source>
</evidence>
<dbReference type="Pfam" id="PF00158">
    <property type="entry name" value="Sigma54_activat"/>
    <property type="match status" value="1"/>
</dbReference>
<dbReference type="RefSeq" id="WP_194703487.1">
    <property type="nucleotide sequence ID" value="NZ_JADKNH010000014.1"/>
</dbReference>
<dbReference type="PROSITE" id="PS50110">
    <property type="entry name" value="RESPONSE_REGULATORY"/>
    <property type="match status" value="1"/>
</dbReference>
<dbReference type="InterPro" id="IPR009057">
    <property type="entry name" value="Homeodomain-like_sf"/>
</dbReference>
<comment type="caution">
    <text evidence="11">The sequence shown here is derived from an EMBL/GenBank/DDBJ whole genome shotgun (WGS) entry which is preliminary data.</text>
</comment>
<feature type="domain" description="Response regulatory" evidence="10">
    <location>
        <begin position="4"/>
        <end position="118"/>
    </location>
</feature>
<name>A0ABR9ZXR4_9FIRM</name>
<evidence type="ECO:0000313" key="11">
    <source>
        <dbReference type="EMBL" id="MBF4695245.1"/>
    </source>
</evidence>
<dbReference type="PROSITE" id="PS00688">
    <property type="entry name" value="SIGMA54_INTERACT_3"/>
    <property type="match status" value="1"/>
</dbReference>
<dbReference type="InterPro" id="IPR002078">
    <property type="entry name" value="Sigma_54_int"/>
</dbReference>
<dbReference type="Gene3D" id="1.10.8.60">
    <property type="match status" value="1"/>
</dbReference>
<dbReference type="PANTHER" id="PTHR32071:SF113">
    <property type="entry name" value="ALGINATE BIOSYNTHESIS TRANSCRIPTIONAL REGULATORY PROTEIN ALGB"/>
    <property type="match status" value="1"/>
</dbReference>
<dbReference type="InterPro" id="IPR058031">
    <property type="entry name" value="AAA_lid_NorR"/>
</dbReference>
<dbReference type="Gene3D" id="3.40.50.2300">
    <property type="match status" value="1"/>
</dbReference>
<evidence type="ECO:0000256" key="4">
    <source>
        <dbReference type="ARBA" id="ARBA00023015"/>
    </source>
</evidence>
<keyword evidence="3" id="KW-0067">ATP-binding</keyword>
<evidence type="ECO:0000256" key="5">
    <source>
        <dbReference type="ARBA" id="ARBA00023125"/>
    </source>
</evidence>
<evidence type="ECO:0000313" key="12">
    <source>
        <dbReference type="Proteomes" id="UP000614200"/>
    </source>
</evidence>
<proteinExistence type="predicted"/>
<dbReference type="InterPro" id="IPR025943">
    <property type="entry name" value="Sigma_54_int_dom_ATP-bd_2"/>
</dbReference>
<keyword evidence="12" id="KW-1185">Reference proteome</keyword>
<dbReference type="Gene3D" id="3.40.50.300">
    <property type="entry name" value="P-loop containing nucleotide triphosphate hydrolases"/>
    <property type="match status" value="1"/>
</dbReference>
<dbReference type="SMART" id="SM00448">
    <property type="entry name" value="REC"/>
    <property type="match status" value="1"/>
</dbReference>
<dbReference type="PROSITE" id="PS50045">
    <property type="entry name" value="SIGMA54_INTERACT_4"/>
    <property type="match status" value="1"/>
</dbReference>
<keyword evidence="8" id="KW-0597">Phosphoprotein</keyword>
<dbReference type="Pfam" id="PF25601">
    <property type="entry name" value="AAA_lid_14"/>
    <property type="match status" value="1"/>
</dbReference>
<dbReference type="SMART" id="SM00382">
    <property type="entry name" value="AAA"/>
    <property type="match status" value="1"/>
</dbReference>
<dbReference type="PROSITE" id="PS00675">
    <property type="entry name" value="SIGMA54_INTERACT_1"/>
    <property type="match status" value="1"/>
</dbReference>
<dbReference type="PROSITE" id="PS00676">
    <property type="entry name" value="SIGMA54_INTERACT_2"/>
    <property type="match status" value="1"/>
</dbReference>
<dbReference type="InterPro" id="IPR027417">
    <property type="entry name" value="P-loop_NTPase"/>
</dbReference>
<dbReference type="Pfam" id="PF02954">
    <property type="entry name" value="HTH_8"/>
    <property type="match status" value="1"/>
</dbReference>
<feature type="domain" description="Sigma-54 factor interaction" evidence="9">
    <location>
        <begin position="143"/>
        <end position="373"/>
    </location>
</feature>
<dbReference type="Proteomes" id="UP000614200">
    <property type="component" value="Unassembled WGS sequence"/>
</dbReference>
<keyword evidence="6" id="KW-0804">Transcription</keyword>
<dbReference type="InterPro" id="IPR001789">
    <property type="entry name" value="Sig_transdc_resp-reg_receiver"/>
</dbReference>
<dbReference type="PRINTS" id="PR01590">
    <property type="entry name" value="HTHFIS"/>
</dbReference>
<evidence type="ECO:0000256" key="2">
    <source>
        <dbReference type="ARBA" id="ARBA00022741"/>
    </source>
</evidence>
<evidence type="ECO:0000256" key="3">
    <source>
        <dbReference type="ARBA" id="ARBA00022840"/>
    </source>
</evidence>
<dbReference type="InterPro" id="IPR025662">
    <property type="entry name" value="Sigma_54_int_dom_ATP-bd_1"/>
</dbReference>
<sequence length="463" mass="53208">MDRRIMIVDDEASIRISLEEGLSDLGYSIRAVKSLKEADAEIQKYHPHLILLDIRLKDGNGIDYIDAIQAMDEEIKIIVMTAYGDIQNAVLAMKKGAFEFVTKPFDLDEMEIHIERVFETINTNRKLKIFEEQHEKDKIRDTILTQDDQMKSLLVRAKKIALEDSVTVLVTGETGTGKELMGDYIHRHSLRSHMPMVKINCASIPRDLFESELFGHEKNAFTGAGQLKKGLIEIADGGTVFLDEIGEIPLNQQAKLLRFLEERKIKRVGGVQNIDVNVRVIAATNRNLLKMVHQGTFRADLYYRINVVPIEVMPLRDRPSDIMYLAEHFKSFYNHKFNKNISGFTEPTLKKMNQYKWPGNIRELKNLVERACIIHDEGELTLADFSNYDEEKISSSQRYSFDFLKDIEMGRPIDLPEHLIQLENECIDHALDICNGNQSKAAELLNISRFSLKRRLEKQSTIL</sequence>
<evidence type="ECO:0000256" key="7">
    <source>
        <dbReference type="ARBA" id="ARBA00024867"/>
    </source>
</evidence>
<evidence type="ECO:0000256" key="1">
    <source>
        <dbReference type="ARBA" id="ARBA00018672"/>
    </source>
</evidence>
<dbReference type="PANTHER" id="PTHR32071">
    <property type="entry name" value="TRANSCRIPTIONAL REGULATORY PROTEIN"/>
    <property type="match status" value="1"/>
</dbReference>
<dbReference type="SUPFAM" id="SSF52540">
    <property type="entry name" value="P-loop containing nucleoside triphosphate hydrolases"/>
    <property type="match status" value="1"/>
</dbReference>
<gene>
    <name evidence="11" type="ORF">ISU02_19285</name>
</gene>
<dbReference type="InterPro" id="IPR002197">
    <property type="entry name" value="HTH_Fis"/>
</dbReference>
<evidence type="ECO:0000256" key="6">
    <source>
        <dbReference type="ARBA" id="ARBA00023163"/>
    </source>
</evidence>
<comment type="function">
    <text evidence="7">May play the central regulatory role in sporulation. It may be an element of the effector pathway responsible for the activation of sporulation genes in response to nutritional stress. Spo0A may act in concert with spo0H (a sigma factor) to control the expression of some genes that are critical to the sporulation process.</text>
</comment>
<evidence type="ECO:0000256" key="8">
    <source>
        <dbReference type="PROSITE-ProRule" id="PRU00169"/>
    </source>
</evidence>
<accession>A0ABR9ZXR4</accession>
<organism evidence="11 12">
    <name type="scientific">Fusibacter ferrireducens</name>
    <dbReference type="NCBI Taxonomy" id="2785058"/>
    <lineage>
        <taxon>Bacteria</taxon>
        <taxon>Bacillati</taxon>
        <taxon>Bacillota</taxon>
        <taxon>Clostridia</taxon>
        <taxon>Eubacteriales</taxon>
        <taxon>Eubacteriales Family XII. Incertae Sedis</taxon>
        <taxon>Fusibacter</taxon>
    </lineage>
</organism>
<dbReference type="InterPro" id="IPR025944">
    <property type="entry name" value="Sigma_54_int_dom_CS"/>
</dbReference>
<evidence type="ECO:0000259" key="10">
    <source>
        <dbReference type="PROSITE" id="PS50110"/>
    </source>
</evidence>
<dbReference type="SUPFAM" id="SSF52172">
    <property type="entry name" value="CheY-like"/>
    <property type="match status" value="1"/>
</dbReference>
<dbReference type="InterPro" id="IPR011006">
    <property type="entry name" value="CheY-like_superfamily"/>
</dbReference>
<dbReference type="EMBL" id="JADKNH010000014">
    <property type="protein sequence ID" value="MBF4695245.1"/>
    <property type="molecule type" value="Genomic_DNA"/>
</dbReference>
<dbReference type="SUPFAM" id="SSF46689">
    <property type="entry name" value="Homeodomain-like"/>
    <property type="match status" value="1"/>
</dbReference>
<dbReference type="InterPro" id="IPR003593">
    <property type="entry name" value="AAA+_ATPase"/>
</dbReference>
<keyword evidence="4" id="KW-0805">Transcription regulation</keyword>
<dbReference type="CDD" id="cd00009">
    <property type="entry name" value="AAA"/>
    <property type="match status" value="1"/>
</dbReference>
<dbReference type="Pfam" id="PF00072">
    <property type="entry name" value="Response_reg"/>
    <property type="match status" value="1"/>
</dbReference>
<keyword evidence="5" id="KW-0238">DNA-binding</keyword>
<dbReference type="Gene3D" id="1.10.10.60">
    <property type="entry name" value="Homeodomain-like"/>
    <property type="match status" value="1"/>
</dbReference>
<keyword evidence="2" id="KW-0547">Nucleotide-binding</keyword>
<protein>
    <recommendedName>
        <fullName evidence="1">Stage 0 sporulation protein A homolog</fullName>
    </recommendedName>
</protein>
<feature type="modified residue" description="4-aspartylphosphate" evidence="8">
    <location>
        <position position="53"/>
    </location>
</feature>